<dbReference type="Proteomes" id="UP000013984">
    <property type="component" value="Unassembled WGS sequence"/>
</dbReference>
<proteinExistence type="predicted"/>
<evidence type="ECO:0000313" key="2">
    <source>
        <dbReference type="Proteomes" id="UP000013984"/>
    </source>
</evidence>
<reference evidence="1" key="1">
    <citation type="submission" date="2013-04" db="EMBL/GenBank/DDBJ databases">
        <authorList>
            <person name="Harkins D.M."/>
            <person name="Durkin A.S."/>
            <person name="Brinkac L.M."/>
            <person name="Haft D.H."/>
            <person name="Selengut J.D."/>
            <person name="Sanka R."/>
            <person name="DePew J."/>
            <person name="Purushe J."/>
            <person name="Galloway R.L."/>
            <person name="Vinetz J.M."/>
            <person name="Sutton G.G."/>
            <person name="Nierman W.C."/>
            <person name="Fouts D.E."/>
        </authorList>
    </citation>
    <scope>NUCLEOTIDE SEQUENCE [LARGE SCALE GENOMIC DNA]</scope>
    <source>
        <strain evidence="1">CDC</strain>
    </source>
</reference>
<sequence>MNYIIYQKQIEDIQKQKLKEKIAVNADRINELNSLQIEKRVNELNENGKLSQGKNGPIAQEVKSTFEFFKSMNIEDAIAHIPESDIEGRKIARESLEHIKNNYPDAENFANATQSALCNVISAWEAAMIAGGRNVPTNFAEFYKEQVLAGNIKKDIHGDDVGVFLMPTNHTWNR</sequence>
<protein>
    <submittedName>
        <fullName evidence="1">Uncharacterized protein</fullName>
    </submittedName>
</protein>
<accession>R9A2J5</accession>
<dbReference type="EMBL" id="AOGZ02000014">
    <property type="protein sequence ID" value="EOQ96446.1"/>
    <property type="molecule type" value="Genomic_DNA"/>
</dbReference>
<comment type="caution">
    <text evidence="1">The sequence shown here is derived from an EMBL/GenBank/DDBJ whole genome shotgun (WGS) entry which is preliminary data.</text>
</comment>
<dbReference type="AlphaFoldDB" id="R9A2J5"/>
<evidence type="ECO:0000313" key="1">
    <source>
        <dbReference type="EMBL" id="EOQ96446.1"/>
    </source>
</evidence>
<gene>
    <name evidence="1" type="ORF">LEP1GSC195_1863</name>
</gene>
<name>R9A2J5_9LEPT</name>
<organism evidence="1 2">
    <name type="scientific">Leptospira wolbachii serovar Codice str. CDC</name>
    <dbReference type="NCBI Taxonomy" id="1218599"/>
    <lineage>
        <taxon>Bacteria</taxon>
        <taxon>Pseudomonadati</taxon>
        <taxon>Spirochaetota</taxon>
        <taxon>Spirochaetia</taxon>
        <taxon>Leptospirales</taxon>
        <taxon>Leptospiraceae</taxon>
        <taxon>Leptospira</taxon>
    </lineage>
</organism>
<keyword evidence="2" id="KW-1185">Reference proteome</keyword>
<dbReference type="RefSeq" id="WP_015681788.1">
    <property type="nucleotide sequence ID" value="NZ_AOGZ02000014.1"/>
</dbReference>
<dbReference type="STRING" id="1218599.LEP1GSC195_1863"/>